<dbReference type="AlphaFoldDB" id="A0A918GDM3"/>
<reference evidence="1" key="1">
    <citation type="journal article" date="2014" name="Int. J. Syst. Evol. Microbiol.">
        <title>Complete genome sequence of Corynebacterium casei LMG S-19264T (=DSM 44701T), isolated from a smear-ripened cheese.</title>
        <authorList>
            <consortium name="US DOE Joint Genome Institute (JGI-PGF)"/>
            <person name="Walter F."/>
            <person name="Albersmeier A."/>
            <person name="Kalinowski J."/>
            <person name="Ruckert C."/>
        </authorList>
    </citation>
    <scope>NUCLEOTIDE SEQUENCE</scope>
    <source>
        <strain evidence="1">JCM 3276</strain>
    </source>
</reference>
<organism evidence="1 2">
    <name type="scientific">Actinokineospora fastidiosa</name>
    <dbReference type="NCBI Taxonomy" id="1816"/>
    <lineage>
        <taxon>Bacteria</taxon>
        <taxon>Bacillati</taxon>
        <taxon>Actinomycetota</taxon>
        <taxon>Actinomycetes</taxon>
        <taxon>Pseudonocardiales</taxon>
        <taxon>Pseudonocardiaceae</taxon>
        <taxon>Actinokineospora</taxon>
    </lineage>
</organism>
<dbReference type="RefSeq" id="WP_189210527.1">
    <property type="nucleotide sequence ID" value="NZ_BMRB01000002.1"/>
</dbReference>
<sequence length="304" mass="33116">MIQQRWVLAFDAACATCRQLSDAVARACDGKLEILPLSHPEVVAWRSEDAPWAPTLVRVRGDQVRVWTGPGMALPLVRWLGFRSTVRVLQALGELRRSESDSSDGMGRKQFLRLGAGTAVAAAILAGGRVPAFGDTDAVQTWMRANRDRLPRTYGEIVKHPTAYRRAILAELPASTRSAVWVEHIDKWVLDQPGRTRAQADAVAAFRTIAATESTFAGPVTASVHGALTRVRESAVAAFGQEKAFQLMAELGPADEATVLDNCTCNTIDNWCVNPPYCRRDGCTVLSSGCGALYIYACTGRCYY</sequence>
<accession>A0A918GDM3</accession>
<evidence type="ECO:0000313" key="2">
    <source>
        <dbReference type="Proteomes" id="UP000660680"/>
    </source>
</evidence>
<dbReference type="NCBIfam" id="NF033852">
    <property type="entry name" value="fulvocin_rel"/>
    <property type="match status" value="1"/>
</dbReference>
<dbReference type="EMBL" id="BMRB01000002">
    <property type="protein sequence ID" value="GGS30047.1"/>
    <property type="molecule type" value="Genomic_DNA"/>
</dbReference>
<protein>
    <submittedName>
        <fullName evidence="1">Uncharacterized protein</fullName>
    </submittedName>
</protein>
<keyword evidence="2" id="KW-1185">Reference proteome</keyword>
<dbReference type="Proteomes" id="UP000660680">
    <property type="component" value="Unassembled WGS sequence"/>
</dbReference>
<proteinExistence type="predicted"/>
<name>A0A918GDM3_9PSEU</name>
<gene>
    <name evidence="1" type="ORF">GCM10010171_24360</name>
</gene>
<comment type="caution">
    <text evidence="1">The sequence shown here is derived from an EMBL/GenBank/DDBJ whole genome shotgun (WGS) entry which is preliminary data.</text>
</comment>
<reference evidence="1" key="2">
    <citation type="submission" date="2020-09" db="EMBL/GenBank/DDBJ databases">
        <authorList>
            <person name="Sun Q."/>
            <person name="Ohkuma M."/>
        </authorList>
    </citation>
    <scope>NUCLEOTIDE SEQUENCE</scope>
    <source>
        <strain evidence="1">JCM 3276</strain>
    </source>
</reference>
<evidence type="ECO:0000313" key="1">
    <source>
        <dbReference type="EMBL" id="GGS30047.1"/>
    </source>
</evidence>